<dbReference type="PANTHER" id="PTHR30572:SF4">
    <property type="entry name" value="ABC TRANSPORTER PERMEASE YTRF"/>
    <property type="match status" value="1"/>
</dbReference>
<evidence type="ECO:0000256" key="6">
    <source>
        <dbReference type="ARBA" id="ARBA00038076"/>
    </source>
</evidence>
<comment type="subcellular location">
    <subcellularLocation>
        <location evidence="1">Cell membrane</location>
        <topology evidence="1">Multi-pass membrane protein</topology>
    </subcellularLocation>
</comment>
<dbReference type="RefSeq" id="WP_142705572.1">
    <property type="nucleotide sequence ID" value="NZ_VIRS01000010.1"/>
</dbReference>
<dbReference type="OrthoDB" id="3291880at2"/>
<feature type="domain" description="ABC3 transporter permease C-terminal" evidence="8">
    <location>
        <begin position="472"/>
        <end position="581"/>
    </location>
</feature>
<dbReference type="GO" id="GO:0005886">
    <property type="term" value="C:plasma membrane"/>
    <property type="evidence" value="ECO:0007669"/>
    <property type="project" value="UniProtKB-SubCell"/>
</dbReference>
<sequence length="589" mass="60664">MLGRLMLVIRLLGRDLRRRRTESLLLLTAITAATATLTLGIASNVVVTDAYAQTAAATAGPDVVARTQGVGPAALDALERVAYADGVTGSSGPFPVAFLLLRAHGKTVHAVVEGRDRRPAAVDRPAVTDGGWVRPGGVVVERAFADALRVKPGESVLIGGHSVRVEGIGITAARPPFPNAGWHEPWTIQGESGGAIWADRSDLAALAGDQPLSYTLNLTLRDPSVYETLPRPEEDRIDYFSAEFFADRFQRVAEPVRTALLIGSWLLAGLAVAGVAGIVAGRVVGQRRRVGLLKAVGAGPGTVAVVHLAEYLVIGLAAAGLGLLAGWFAAPALTSPGAGVVGTVGVHPPPLRAAVAAVLLAVAIAVAATMVPVVRAAFTSTLRALADAPAAPRRRGWRVRVSRRLPTPVLLGVRINARRPRRAGLVTINAFITTTGLAAVLAVHAQRRVLDHLGPTVLADPRTERLHEALFVVAAVLCGLALLNAAVSTWSAVLDARQPLAVARTLGATPRQAGIGMAVAQLLPAVPGVVVGLFAGQALYLLNDDGAVRYASGAALAGIGGGVLVVMAGLTVLPALAAARRPVAESLSG</sequence>
<evidence type="ECO:0000259" key="8">
    <source>
        <dbReference type="Pfam" id="PF02687"/>
    </source>
</evidence>
<evidence type="ECO:0000313" key="9">
    <source>
        <dbReference type="EMBL" id="TQS44083.1"/>
    </source>
</evidence>
<feature type="transmembrane region" description="Helical" evidence="7">
    <location>
        <begin position="554"/>
        <end position="579"/>
    </location>
</feature>
<keyword evidence="4 7" id="KW-1133">Transmembrane helix</keyword>
<keyword evidence="5 7" id="KW-0472">Membrane</keyword>
<feature type="transmembrane region" description="Helical" evidence="7">
    <location>
        <begin position="259"/>
        <end position="284"/>
    </location>
</feature>
<dbReference type="Pfam" id="PF02687">
    <property type="entry name" value="FtsX"/>
    <property type="match status" value="2"/>
</dbReference>
<keyword evidence="3 7" id="KW-0812">Transmembrane</keyword>
<keyword evidence="2" id="KW-1003">Cell membrane</keyword>
<proteinExistence type="inferred from homology"/>
<feature type="transmembrane region" description="Helical" evidence="7">
    <location>
        <begin position="423"/>
        <end position="445"/>
    </location>
</feature>
<dbReference type="InParanoid" id="A0A545AS41"/>
<evidence type="ECO:0000256" key="4">
    <source>
        <dbReference type="ARBA" id="ARBA00022989"/>
    </source>
</evidence>
<dbReference type="AlphaFoldDB" id="A0A545AS41"/>
<feature type="transmembrane region" description="Helical" evidence="7">
    <location>
        <begin position="311"/>
        <end position="333"/>
    </location>
</feature>
<feature type="transmembrane region" description="Helical" evidence="7">
    <location>
        <begin position="353"/>
        <end position="374"/>
    </location>
</feature>
<dbReference type="InterPro" id="IPR003838">
    <property type="entry name" value="ABC3_permease_C"/>
</dbReference>
<reference evidence="9 10" key="1">
    <citation type="submission" date="2019-07" db="EMBL/GenBank/DDBJ databases">
        <title>Cryptosporangium phraense sp. nov., isolated from plant litter.</title>
        <authorList>
            <person name="Suriyachadkun C."/>
        </authorList>
    </citation>
    <scope>NUCLEOTIDE SEQUENCE [LARGE SCALE GENOMIC DNA]</scope>
    <source>
        <strain evidence="9 10">A-T 5661</strain>
    </source>
</reference>
<comment type="caution">
    <text evidence="9">The sequence shown here is derived from an EMBL/GenBank/DDBJ whole genome shotgun (WGS) entry which is preliminary data.</text>
</comment>
<organism evidence="9 10">
    <name type="scientific">Cryptosporangium phraense</name>
    <dbReference type="NCBI Taxonomy" id="2593070"/>
    <lineage>
        <taxon>Bacteria</taxon>
        <taxon>Bacillati</taxon>
        <taxon>Actinomycetota</taxon>
        <taxon>Actinomycetes</taxon>
        <taxon>Cryptosporangiales</taxon>
        <taxon>Cryptosporangiaceae</taxon>
        <taxon>Cryptosporangium</taxon>
    </lineage>
</organism>
<dbReference type="EMBL" id="VIRS01000010">
    <property type="protein sequence ID" value="TQS44083.1"/>
    <property type="molecule type" value="Genomic_DNA"/>
</dbReference>
<protein>
    <submittedName>
        <fullName evidence="9">FtsX-like permease family protein</fullName>
    </submittedName>
</protein>
<evidence type="ECO:0000256" key="7">
    <source>
        <dbReference type="SAM" id="Phobius"/>
    </source>
</evidence>
<evidence type="ECO:0000256" key="3">
    <source>
        <dbReference type="ARBA" id="ARBA00022692"/>
    </source>
</evidence>
<keyword evidence="10" id="KW-1185">Reference proteome</keyword>
<gene>
    <name evidence="9" type="ORF">FL583_16675</name>
</gene>
<evidence type="ECO:0000313" key="10">
    <source>
        <dbReference type="Proteomes" id="UP000317982"/>
    </source>
</evidence>
<feature type="transmembrane region" description="Helical" evidence="7">
    <location>
        <begin position="515"/>
        <end position="542"/>
    </location>
</feature>
<evidence type="ECO:0000256" key="1">
    <source>
        <dbReference type="ARBA" id="ARBA00004651"/>
    </source>
</evidence>
<comment type="similarity">
    <text evidence="6">Belongs to the ABC-4 integral membrane protein family.</text>
</comment>
<dbReference type="InterPro" id="IPR050250">
    <property type="entry name" value="Macrolide_Exporter_MacB"/>
</dbReference>
<dbReference type="PANTHER" id="PTHR30572">
    <property type="entry name" value="MEMBRANE COMPONENT OF TRANSPORTER-RELATED"/>
    <property type="match status" value="1"/>
</dbReference>
<accession>A0A545AS41</accession>
<dbReference type="Proteomes" id="UP000317982">
    <property type="component" value="Unassembled WGS sequence"/>
</dbReference>
<feature type="transmembrane region" description="Helical" evidence="7">
    <location>
        <begin position="469"/>
        <end position="494"/>
    </location>
</feature>
<evidence type="ECO:0000256" key="2">
    <source>
        <dbReference type="ARBA" id="ARBA00022475"/>
    </source>
</evidence>
<feature type="domain" description="ABC3 transporter permease C-terminal" evidence="8">
    <location>
        <begin position="263"/>
        <end position="379"/>
    </location>
</feature>
<dbReference type="GO" id="GO:0022857">
    <property type="term" value="F:transmembrane transporter activity"/>
    <property type="evidence" value="ECO:0007669"/>
    <property type="project" value="TreeGrafter"/>
</dbReference>
<name>A0A545AS41_9ACTN</name>
<evidence type="ECO:0000256" key="5">
    <source>
        <dbReference type="ARBA" id="ARBA00023136"/>
    </source>
</evidence>